<dbReference type="EMBL" id="CBTK010000077">
    <property type="protein sequence ID" value="CDH44473.1"/>
    <property type="molecule type" value="Genomic_DNA"/>
</dbReference>
<comment type="caution">
    <text evidence="1">The sequence shown here is derived from an EMBL/GenBank/DDBJ whole genome shotgun (WGS) entry which is preliminary data.</text>
</comment>
<sequence>MLLACVNSTVWDVRIKEGMGYEAVRGIIDRSIANGVDWQAIKHLKIMVLRGVLWRRSLKDGW</sequence>
<accession>A0A7U7J213</accession>
<dbReference type="AlphaFoldDB" id="A0A7U7J213"/>
<organism evidence="1 2">
    <name type="scientific">Candidatus Contendobacter odensis Run_B_J11</name>
    <dbReference type="NCBI Taxonomy" id="1400861"/>
    <lineage>
        <taxon>Bacteria</taxon>
        <taxon>Pseudomonadati</taxon>
        <taxon>Pseudomonadota</taxon>
        <taxon>Gammaproteobacteria</taxon>
        <taxon>Candidatus Competibacteraceae</taxon>
        <taxon>Candidatus Contendibacter</taxon>
    </lineage>
</organism>
<protein>
    <submittedName>
        <fullName evidence="1">Uncharacterized protein</fullName>
    </submittedName>
</protein>
<name>A0A7U7J213_9GAMM</name>
<evidence type="ECO:0000313" key="2">
    <source>
        <dbReference type="Proteomes" id="UP000019184"/>
    </source>
</evidence>
<keyword evidence="2" id="KW-1185">Reference proteome</keyword>
<dbReference type="Proteomes" id="UP000019184">
    <property type="component" value="Unassembled WGS sequence"/>
</dbReference>
<proteinExistence type="predicted"/>
<gene>
    <name evidence="1" type="ORF">BN874_1680049</name>
</gene>
<reference evidence="1 2" key="1">
    <citation type="journal article" date="2014" name="ISME J.">
        <title>Candidatus Competibacter-lineage genomes retrieved from metagenomes reveal functional metabolic diversity.</title>
        <authorList>
            <person name="McIlroy S.J."/>
            <person name="Albertsen M."/>
            <person name="Andresen E.K."/>
            <person name="Saunders A.M."/>
            <person name="Kristiansen R."/>
            <person name="Stokholm-Bjerregaard M."/>
            <person name="Nielsen K.L."/>
            <person name="Nielsen P.H."/>
        </authorList>
    </citation>
    <scope>NUCLEOTIDE SEQUENCE [LARGE SCALE GENOMIC DNA]</scope>
    <source>
        <strain evidence="1 2">Run_B_J11</strain>
    </source>
</reference>
<evidence type="ECO:0000313" key="1">
    <source>
        <dbReference type="EMBL" id="CDH44473.1"/>
    </source>
</evidence>